<keyword evidence="1" id="KW-0472">Membrane</keyword>
<reference evidence="2" key="1">
    <citation type="submission" date="2022-08" db="UniProtKB">
        <authorList>
            <consortium name="EnsemblMetazoa"/>
        </authorList>
    </citation>
    <scope>IDENTIFICATION</scope>
</reference>
<protein>
    <submittedName>
        <fullName evidence="2">Uncharacterized protein</fullName>
    </submittedName>
</protein>
<keyword evidence="1" id="KW-0812">Transmembrane</keyword>
<accession>A0A8W7PT82</accession>
<evidence type="ECO:0000256" key="1">
    <source>
        <dbReference type="SAM" id="Phobius"/>
    </source>
</evidence>
<sequence>MRIALLAVASHHAAVVELVFLQETLRIVVRVDVDLGQRVVGGRLHATFVDARLQPRQQQLQPVALLDLLHQLVGRELALHDQDQVLDDVLGAVDVEQAAHDHRQTGRIHLLHVDLDVLLQTVAVQVQHQVVHEIEPIAHNDERQLIRQLRLLQEVLDALRIVAVRLAADALHLLDLVGLAGGLDVLEVHLRILAEVDDRAEEVEQSLVALEALEQVDQRLRRQLLVVLGRDLHADLQILTDVGRQHRLQTLERILHRERAEESHQPVAVQQLGVHDRPLNVVQVGVVLEGALQQAGLLAQLRDVRTVVVREHGVAKDRVRHLRRRHQVHLEQARLQGPLRRAVVLERVEQERRALLHHVLLHEDVHDLVDVGERLLVRHQHAREAGPLLRVGAHHRAQQKHVVRAVVDLLRVQHNLLELARFGEALDHLVRHVRAQVDREGKGRIGRFHQIAELLAALELLLLQPLLAQLLAALRQHRAAQFERFVLVQLALIEQNAEVLQQRRRVRARLGRHLLELLDRLRRAQDALRRDRRHLGRLRKLAVLEQLVKLAHEQILRAGQIVAHRHAQRQVRVLQHRVDVRDDLLLVDRHRQHLALAVNADDAAARFVRRGHKDRVARDAVHPFSEEWRSNILIGVESPSIDQWYTDVSVTSDRVLSVIHFQNTTSSVIVCAFIFDFISMLKICSVFCAFSAITLLAGFMIAESALIGRRIGFCASFMSMITTCAVSPTFSRTQMNLSDSIVRLVNEIELALMLMLRGALL</sequence>
<name>A0A8W7PT82_ANOCL</name>
<dbReference type="AlphaFoldDB" id="A0A8W7PT82"/>
<evidence type="ECO:0000313" key="2">
    <source>
        <dbReference type="EnsemblMetazoa" id="ACOM037288-PA.1"/>
    </source>
</evidence>
<dbReference type="Proteomes" id="UP000075882">
    <property type="component" value="Unassembled WGS sequence"/>
</dbReference>
<feature type="transmembrane region" description="Helical" evidence="1">
    <location>
        <begin position="673"/>
        <end position="699"/>
    </location>
</feature>
<proteinExistence type="predicted"/>
<keyword evidence="1" id="KW-1133">Transmembrane helix</keyword>
<organism evidence="2">
    <name type="scientific">Anopheles coluzzii</name>
    <name type="common">African malaria mosquito</name>
    <dbReference type="NCBI Taxonomy" id="1518534"/>
    <lineage>
        <taxon>Eukaryota</taxon>
        <taxon>Metazoa</taxon>
        <taxon>Ecdysozoa</taxon>
        <taxon>Arthropoda</taxon>
        <taxon>Hexapoda</taxon>
        <taxon>Insecta</taxon>
        <taxon>Pterygota</taxon>
        <taxon>Neoptera</taxon>
        <taxon>Endopterygota</taxon>
        <taxon>Diptera</taxon>
        <taxon>Nematocera</taxon>
        <taxon>Culicoidea</taxon>
        <taxon>Culicidae</taxon>
        <taxon>Anophelinae</taxon>
        <taxon>Anopheles</taxon>
    </lineage>
</organism>
<feature type="transmembrane region" description="Helical" evidence="1">
    <location>
        <begin position="711"/>
        <end position="730"/>
    </location>
</feature>
<dbReference type="EnsemblMetazoa" id="ACOM037288-RA">
    <property type="protein sequence ID" value="ACOM037288-PA.1"/>
    <property type="gene ID" value="ACOM037288"/>
</dbReference>